<dbReference type="InterPro" id="IPR019694">
    <property type="entry name" value="Phage_HP1_Orf23"/>
</dbReference>
<dbReference type="Pfam" id="PF10758">
    <property type="entry name" value="DUF2586"/>
    <property type="match status" value="1"/>
</dbReference>
<dbReference type="KEGG" id="oai:OLEAN_C08730"/>
<name>R4YSF9_OLEAN</name>
<reference evidence="1 2" key="1">
    <citation type="journal article" date="2013" name="Nat. Commun.">
        <title>Genome sequence and functional genomic analysis of the oil-degrading bacterium Oleispira antarctica.</title>
        <authorList>
            <person name="Kube M."/>
            <person name="Chernikova T.N."/>
            <person name="Al-Ramahi Y."/>
            <person name="Beloqui A."/>
            <person name="Lopez-Cortez N."/>
            <person name="Guazzaroni M.E."/>
            <person name="Heipieper H.J."/>
            <person name="Klages S."/>
            <person name="Kotsyurbenko O.R."/>
            <person name="Langer I."/>
            <person name="Nechitaylo T.Y."/>
            <person name="Lunsdorf H."/>
            <person name="Fernandez M."/>
            <person name="Juarez S."/>
            <person name="Ciordia S."/>
            <person name="Singer A."/>
            <person name="Kagan O."/>
            <person name="Egorova O."/>
            <person name="Petit P.A."/>
            <person name="Stogios P."/>
            <person name="Kim Y."/>
            <person name="Tchigvintsev A."/>
            <person name="Flick R."/>
            <person name="Denaro R."/>
            <person name="Genovese M."/>
            <person name="Albar J.P."/>
            <person name="Reva O.N."/>
            <person name="Martinez-Gomariz M."/>
            <person name="Tran H."/>
            <person name="Ferrer M."/>
            <person name="Savchenko A."/>
            <person name="Yakunin A.F."/>
            <person name="Yakimov M.M."/>
            <person name="Golyshina O.V."/>
            <person name="Reinhardt R."/>
            <person name="Golyshin P.N."/>
        </authorList>
    </citation>
    <scope>NUCLEOTIDE SEQUENCE [LARGE SCALE GENOMIC DNA]</scope>
</reference>
<keyword evidence="2" id="KW-1185">Reference proteome</keyword>
<dbReference type="Proteomes" id="UP000032749">
    <property type="component" value="Chromosome"/>
</dbReference>
<dbReference type="AlphaFoldDB" id="R4YSF9"/>
<gene>
    <name evidence="1" type="ORF">OLEAN_C08730</name>
</gene>
<dbReference type="HOGENOM" id="CLU_041398_0_0_6"/>
<dbReference type="EMBL" id="FO203512">
    <property type="protein sequence ID" value="CCK75049.1"/>
    <property type="molecule type" value="Genomic_DNA"/>
</dbReference>
<protein>
    <submittedName>
        <fullName evidence="1">Tail sheath protein</fullName>
    </submittedName>
</protein>
<dbReference type="OrthoDB" id="5596652at2"/>
<accession>R4YSF9</accession>
<proteinExistence type="predicted"/>
<evidence type="ECO:0000313" key="1">
    <source>
        <dbReference type="EMBL" id="CCK75049.1"/>
    </source>
</evidence>
<organism evidence="1 2">
    <name type="scientific">Oleispira antarctica RB-8</name>
    <dbReference type="NCBI Taxonomy" id="698738"/>
    <lineage>
        <taxon>Bacteria</taxon>
        <taxon>Pseudomonadati</taxon>
        <taxon>Pseudomonadota</taxon>
        <taxon>Gammaproteobacteria</taxon>
        <taxon>Oceanospirillales</taxon>
        <taxon>Oceanospirillaceae</taxon>
        <taxon>Oleispira</taxon>
    </lineage>
</organism>
<dbReference type="STRING" id="698738.OLEAN_C08730"/>
<sequence length="374" mass="40192">MALGKVKLTQENTASGGISAVERRVLFIGTGDDAADRDVLHVLNAQSDLDVLLGAADSVLKTNIEAAMLNAGEDFTGYVFPLKAVAGLYTWDTALEFALETPNDVDVEIVALVDAITTDAEVDLLNAAAVSAYNTYGKFLSIHAAVPGIASETWSVYLAATKAINNTKVATRVALVPQLHGNNLGVVVGRLINSDQSIGDSPMRVRSGSVVGLGIAPVDSAGLPLTMAHLGELATNRFSVPQSYTNFDGIYWADHPMLDAEGGDFQVYENLRVIDFVSRRVRILMIQKVADRELNATDSSIAYHQTYFMRPVRSASKSTTIRGVTKPGLIKPPSSDDIVITWKSKTEVEIHMVVTPYESPKQISAKIALDLTSL</sequence>
<evidence type="ECO:0000313" key="2">
    <source>
        <dbReference type="Proteomes" id="UP000032749"/>
    </source>
</evidence>